<dbReference type="GO" id="GO:0051793">
    <property type="term" value="P:medium-chain fatty acid catabolic process"/>
    <property type="evidence" value="ECO:0007669"/>
    <property type="project" value="TreeGrafter"/>
</dbReference>
<dbReference type="Gene3D" id="3.40.50.1820">
    <property type="entry name" value="alpha/beta hydrolase"/>
    <property type="match status" value="1"/>
</dbReference>
<dbReference type="GO" id="GO:0051792">
    <property type="term" value="P:medium-chain fatty acid biosynthetic process"/>
    <property type="evidence" value="ECO:0007669"/>
    <property type="project" value="TreeGrafter"/>
</dbReference>
<comment type="caution">
    <text evidence="3">The sequence shown here is derived from an EMBL/GenBank/DDBJ whole genome shotgun (WGS) entry which is preliminary data.</text>
</comment>
<accession>A0A4S4L3L7</accession>
<feature type="domain" description="AB hydrolase-1" evidence="2">
    <location>
        <begin position="543"/>
        <end position="801"/>
    </location>
</feature>
<dbReference type="SUPFAM" id="SSF82199">
    <property type="entry name" value="SET domain"/>
    <property type="match status" value="1"/>
</dbReference>
<dbReference type="SUPFAM" id="SSF53474">
    <property type="entry name" value="alpha/beta-Hydrolases"/>
    <property type="match status" value="1"/>
</dbReference>
<reference evidence="3 4" key="1">
    <citation type="submission" date="2019-02" db="EMBL/GenBank/DDBJ databases">
        <title>Genome sequencing of the rare red list fungi Phellinidium pouzarii.</title>
        <authorList>
            <person name="Buettner E."/>
            <person name="Kellner H."/>
        </authorList>
    </citation>
    <scope>NUCLEOTIDE SEQUENCE [LARGE SCALE GENOMIC DNA]</scope>
    <source>
        <strain evidence="3 4">DSM 108285</strain>
    </source>
</reference>
<evidence type="ECO:0000256" key="1">
    <source>
        <dbReference type="ARBA" id="ARBA00010884"/>
    </source>
</evidence>
<dbReference type="InterPro" id="IPR000073">
    <property type="entry name" value="AB_hydrolase_1"/>
</dbReference>
<organism evidence="3 4">
    <name type="scientific">Phellinidium pouzarii</name>
    <dbReference type="NCBI Taxonomy" id="167371"/>
    <lineage>
        <taxon>Eukaryota</taxon>
        <taxon>Fungi</taxon>
        <taxon>Dikarya</taxon>
        <taxon>Basidiomycota</taxon>
        <taxon>Agaricomycotina</taxon>
        <taxon>Agaricomycetes</taxon>
        <taxon>Hymenochaetales</taxon>
        <taxon>Hymenochaetaceae</taxon>
        <taxon>Phellinidium</taxon>
    </lineage>
</organism>
<dbReference type="PANTHER" id="PTHR10794">
    <property type="entry name" value="ABHYDROLASE DOMAIN-CONTAINING PROTEIN"/>
    <property type="match status" value="1"/>
</dbReference>
<protein>
    <recommendedName>
        <fullName evidence="2">AB hydrolase-1 domain-containing protein</fullName>
    </recommendedName>
</protein>
<dbReference type="AlphaFoldDB" id="A0A4S4L3L7"/>
<dbReference type="InterPro" id="IPR046341">
    <property type="entry name" value="SET_dom_sf"/>
</dbReference>
<dbReference type="GO" id="GO:0047372">
    <property type="term" value="F:monoacylglycerol lipase activity"/>
    <property type="evidence" value="ECO:0007669"/>
    <property type="project" value="TreeGrafter"/>
</dbReference>
<dbReference type="GO" id="GO:0008126">
    <property type="term" value="F:acetylesterase activity"/>
    <property type="evidence" value="ECO:0007669"/>
    <property type="project" value="TreeGrafter"/>
</dbReference>
<dbReference type="Pfam" id="PF00561">
    <property type="entry name" value="Abhydrolase_1"/>
    <property type="match status" value="1"/>
</dbReference>
<dbReference type="OrthoDB" id="5954035at2759"/>
<evidence type="ECO:0000259" key="2">
    <source>
        <dbReference type="Pfam" id="PF00561"/>
    </source>
</evidence>
<evidence type="ECO:0000313" key="4">
    <source>
        <dbReference type="Proteomes" id="UP000308199"/>
    </source>
</evidence>
<sequence length="876" mass="96831">MSQPQELSDLLENRRWKALIAWLGSKGFDYEGLCVEPQTRDGAGRGLFATRPLEPSSVPFIRIPAAALLNSRTLKVIYPGIALEGFRRPSSSGELVINGTQLLSIYLSVNRPEGDEESENPHFGPYISTFPRDFSSHPLSWIVKQELGTAGYHELFLLQDLPPSVLSELQAVAKRFWDDWKVALQRKDVFQKIMCTGKQIKILNVDDFLWGWLTVNTRCIYSKIFTENLPLSNLTMCPIIDLANHTVSTFLPQLIPQATTDNVWATPEDCLLKPCDFTFLTPAQAVDNGNELYLKYGGHCNRTLFVEYGFVDEHSDHAGGEVDVSDLVCELILQKTAGKEIKGLLDTEGYLSELDVYAFPAPVHPSWRLLCALRLANLNFPVKFEMADVDNVMQSWRNVTMGIADFISEDNEFDVRNDLGQICDILLTRSADGVRRLQDDGESTAGGCPWYGWAKASIVKLWEEEEHVARALVHELGNGCENSSPTPQPFLFFMGQVSSWLPSPAAPKLYTTDSTLLRLKDGGTLGVDATPPGHDRVVPDNTPIIVVLHGLTGGSHEAYVRAILAQAVKPKKEGGLGYRGIVVNFRGCAGVPLTSGQLYSAGHTDDLRQALVYISHRYPKAPLIGVGFSLGAGVITRYLAQEGVRSRLRSACILSCPWNLLLNSERMEGSFFLRNVYSKAMATNLVNLIKRHIPAINKLPENRMTPLIPKLYALKNPTLIEFDSLVTRTIGGSSPPFPLPSARAYYEWASSDHCLKDIRVPLLALNADDDPVVGHLPLDIGNNGYVALVVTAGGGHLGWFEEGMGKFFRRWITRPVLEWLRAVCEDVNMEPSQASQIVEDGEWLVEVGREELGVKVIGDVGEIEGIEGEGGLFAGL</sequence>
<comment type="similarity">
    <text evidence="1">Belongs to the AB hydrolase superfamily. AB hydrolase 4 family.</text>
</comment>
<dbReference type="InterPro" id="IPR029058">
    <property type="entry name" value="AB_hydrolase_fold"/>
</dbReference>
<dbReference type="PANTHER" id="PTHR10794:SF63">
    <property type="entry name" value="ALPHA_BETA HYDROLASE 1, ISOFORM A"/>
    <property type="match status" value="1"/>
</dbReference>
<evidence type="ECO:0000313" key="3">
    <source>
        <dbReference type="EMBL" id="THH05238.1"/>
    </source>
</evidence>
<name>A0A4S4L3L7_9AGAM</name>
<dbReference type="InterPro" id="IPR050960">
    <property type="entry name" value="AB_hydrolase_4_sf"/>
</dbReference>
<keyword evidence="4" id="KW-1185">Reference proteome</keyword>
<gene>
    <name evidence="3" type="ORF">EW145_g4942</name>
</gene>
<dbReference type="Proteomes" id="UP000308199">
    <property type="component" value="Unassembled WGS sequence"/>
</dbReference>
<dbReference type="EMBL" id="SGPK01000276">
    <property type="protein sequence ID" value="THH05238.1"/>
    <property type="molecule type" value="Genomic_DNA"/>
</dbReference>
<dbReference type="Gene3D" id="3.90.1410.10">
    <property type="entry name" value="set domain protein methyltransferase, domain 1"/>
    <property type="match status" value="1"/>
</dbReference>
<proteinExistence type="inferred from homology"/>